<dbReference type="PANTHER" id="PTHR33265">
    <property type="entry name" value="AVR9/CF-9 RAPIDLY ELICITED PROTEIN-RELATED"/>
    <property type="match status" value="1"/>
</dbReference>
<name>A0AAV9B2A4_ACOGR</name>
<accession>A0AAV9B2A4</accession>
<dbReference type="EMBL" id="JAUJYN010000005">
    <property type="protein sequence ID" value="KAK1270794.1"/>
    <property type="molecule type" value="Genomic_DNA"/>
</dbReference>
<evidence type="ECO:0000313" key="2">
    <source>
        <dbReference type="Proteomes" id="UP001179952"/>
    </source>
</evidence>
<protein>
    <submittedName>
        <fullName evidence="1">Uncharacterized protein</fullName>
    </submittedName>
</protein>
<dbReference type="AlphaFoldDB" id="A0AAV9B2A4"/>
<dbReference type="Pfam" id="PF05553">
    <property type="entry name" value="DUF761"/>
    <property type="match status" value="1"/>
</dbReference>
<organism evidence="1 2">
    <name type="scientific">Acorus gramineus</name>
    <name type="common">Dwarf sweet flag</name>
    <dbReference type="NCBI Taxonomy" id="55184"/>
    <lineage>
        <taxon>Eukaryota</taxon>
        <taxon>Viridiplantae</taxon>
        <taxon>Streptophyta</taxon>
        <taxon>Embryophyta</taxon>
        <taxon>Tracheophyta</taxon>
        <taxon>Spermatophyta</taxon>
        <taxon>Magnoliopsida</taxon>
        <taxon>Liliopsida</taxon>
        <taxon>Acoraceae</taxon>
        <taxon>Acorus</taxon>
    </lineage>
</organism>
<reference evidence="1" key="2">
    <citation type="submission" date="2023-06" db="EMBL/GenBank/DDBJ databases">
        <authorList>
            <person name="Ma L."/>
            <person name="Liu K.-W."/>
            <person name="Li Z."/>
            <person name="Hsiao Y.-Y."/>
            <person name="Qi Y."/>
            <person name="Fu T."/>
            <person name="Tang G."/>
            <person name="Zhang D."/>
            <person name="Sun W.-H."/>
            <person name="Liu D.-K."/>
            <person name="Li Y."/>
            <person name="Chen G.-Z."/>
            <person name="Liu X.-D."/>
            <person name="Liao X.-Y."/>
            <person name="Jiang Y.-T."/>
            <person name="Yu X."/>
            <person name="Hao Y."/>
            <person name="Huang J."/>
            <person name="Zhao X.-W."/>
            <person name="Ke S."/>
            <person name="Chen Y.-Y."/>
            <person name="Wu W.-L."/>
            <person name="Hsu J.-L."/>
            <person name="Lin Y.-F."/>
            <person name="Huang M.-D."/>
            <person name="Li C.-Y."/>
            <person name="Huang L."/>
            <person name="Wang Z.-W."/>
            <person name="Zhao X."/>
            <person name="Zhong W.-Y."/>
            <person name="Peng D.-H."/>
            <person name="Ahmad S."/>
            <person name="Lan S."/>
            <person name="Zhang J.-S."/>
            <person name="Tsai W.-C."/>
            <person name="Van De Peer Y."/>
            <person name="Liu Z.-J."/>
        </authorList>
    </citation>
    <scope>NUCLEOTIDE SEQUENCE</scope>
    <source>
        <strain evidence="1">SCP</strain>
        <tissue evidence="1">Leaves</tissue>
    </source>
</reference>
<gene>
    <name evidence="1" type="ORF">QJS04_geneDACA021063</name>
</gene>
<reference evidence="1" key="1">
    <citation type="journal article" date="2023" name="Nat. Commun.">
        <title>Diploid and tetraploid genomes of Acorus and the evolution of monocots.</title>
        <authorList>
            <person name="Ma L."/>
            <person name="Liu K.W."/>
            <person name="Li Z."/>
            <person name="Hsiao Y.Y."/>
            <person name="Qi Y."/>
            <person name="Fu T."/>
            <person name="Tang G.D."/>
            <person name="Zhang D."/>
            <person name="Sun W.H."/>
            <person name="Liu D.K."/>
            <person name="Li Y."/>
            <person name="Chen G.Z."/>
            <person name="Liu X.D."/>
            <person name="Liao X.Y."/>
            <person name="Jiang Y.T."/>
            <person name="Yu X."/>
            <person name="Hao Y."/>
            <person name="Huang J."/>
            <person name="Zhao X.W."/>
            <person name="Ke S."/>
            <person name="Chen Y.Y."/>
            <person name="Wu W.L."/>
            <person name="Hsu J.L."/>
            <person name="Lin Y.F."/>
            <person name="Huang M.D."/>
            <person name="Li C.Y."/>
            <person name="Huang L."/>
            <person name="Wang Z.W."/>
            <person name="Zhao X."/>
            <person name="Zhong W.Y."/>
            <person name="Peng D.H."/>
            <person name="Ahmad S."/>
            <person name="Lan S."/>
            <person name="Zhang J.S."/>
            <person name="Tsai W.C."/>
            <person name="Van de Peer Y."/>
            <person name="Liu Z.J."/>
        </authorList>
    </citation>
    <scope>NUCLEOTIDE SEQUENCE</scope>
    <source>
        <strain evidence="1">SCP</strain>
    </source>
</reference>
<keyword evidence="2" id="KW-1185">Reference proteome</keyword>
<comment type="caution">
    <text evidence="1">The sequence shown here is derived from an EMBL/GenBank/DDBJ whole genome shotgun (WGS) entry which is preliminary data.</text>
</comment>
<proteinExistence type="predicted"/>
<dbReference type="InterPro" id="IPR008480">
    <property type="entry name" value="DUF761_pln"/>
</dbReference>
<dbReference type="Proteomes" id="UP001179952">
    <property type="component" value="Unassembled WGS sequence"/>
</dbReference>
<sequence>MQPHARLNSAMAKKLWNHIRVSFIMARKGLVSKRKLLMDLNLMIKRGKLFRKTFFNLTFQTHHHHHHPSRGMGRARARPGPQEYEFSCTNTPVFSARAKRKHYFPCITTVDEEEFDERFMIERSPLDSPVLDCEEEVVEEVVVVEVDEGRVDEEAEEFIRRFYEQLRLQRRLALLQYQEMEYREMLARGTN</sequence>
<evidence type="ECO:0000313" key="1">
    <source>
        <dbReference type="EMBL" id="KAK1270794.1"/>
    </source>
</evidence>